<protein>
    <submittedName>
        <fullName evidence="3">Glycosyltransferase</fullName>
        <ecNumber evidence="3">2.4.-.-</ecNumber>
    </submittedName>
</protein>
<dbReference type="InterPro" id="IPR001173">
    <property type="entry name" value="Glyco_trans_2-like"/>
</dbReference>
<evidence type="ECO:0000259" key="2">
    <source>
        <dbReference type="Pfam" id="PF00535"/>
    </source>
</evidence>
<dbReference type="InterPro" id="IPR019734">
    <property type="entry name" value="TPR_rpt"/>
</dbReference>
<dbReference type="SUPFAM" id="SSF48452">
    <property type="entry name" value="TPR-like"/>
    <property type="match status" value="1"/>
</dbReference>
<dbReference type="Gene3D" id="3.90.550.10">
    <property type="entry name" value="Spore Coat Polysaccharide Biosynthesis Protein SpsA, Chain A"/>
    <property type="match status" value="1"/>
</dbReference>
<evidence type="ECO:0000256" key="1">
    <source>
        <dbReference type="PROSITE-ProRule" id="PRU00339"/>
    </source>
</evidence>
<dbReference type="PROSITE" id="PS50005">
    <property type="entry name" value="TPR"/>
    <property type="match status" value="2"/>
</dbReference>
<evidence type="ECO:0000313" key="3">
    <source>
        <dbReference type="EMBL" id="MFC5403514.1"/>
    </source>
</evidence>
<dbReference type="SMART" id="SM00028">
    <property type="entry name" value="TPR"/>
    <property type="match status" value="4"/>
</dbReference>
<evidence type="ECO:0000313" key="4">
    <source>
        <dbReference type="Proteomes" id="UP001596113"/>
    </source>
</evidence>
<comment type="caution">
    <text evidence="3">The sequence shown here is derived from an EMBL/GenBank/DDBJ whole genome shotgun (WGS) entry which is preliminary data.</text>
</comment>
<dbReference type="Pfam" id="PF13432">
    <property type="entry name" value="TPR_16"/>
    <property type="match status" value="3"/>
</dbReference>
<keyword evidence="1" id="KW-0802">TPR repeat</keyword>
<reference evidence="4" key="1">
    <citation type="journal article" date="2019" name="Int. J. Syst. Evol. Microbiol.">
        <title>The Global Catalogue of Microorganisms (GCM) 10K type strain sequencing project: providing services to taxonomists for standard genome sequencing and annotation.</title>
        <authorList>
            <consortium name="The Broad Institute Genomics Platform"/>
            <consortium name="The Broad Institute Genome Sequencing Center for Infectious Disease"/>
            <person name="Wu L."/>
            <person name="Ma J."/>
        </authorList>
    </citation>
    <scope>NUCLEOTIDE SEQUENCE [LARGE SCALE GENOMIC DNA]</scope>
    <source>
        <strain evidence="4">CGMCC 1.18575</strain>
    </source>
</reference>
<organism evidence="3 4">
    <name type="scientific">Cohnella soli</name>
    <dbReference type="NCBI Taxonomy" id="425005"/>
    <lineage>
        <taxon>Bacteria</taxon>
        <taxon>Bacillati</taxon>
        <taxon>Bacillota</taxon>
        <taxon>Bacilli</taxon>
        <taxon>Bacillales</taxon>
        <taxon>Paenibacillaceae</taxon>
        <taxon>Cohnella</taxon>
    </lineage>
</organism>
<dbReference type="Pfam" id="PF00535">
    <property type="entry name" value="Glycos_transf_2"/>
    <property type="match status" value="1"/>
</dbReference>
<dbReference type="Gene3D" id="1.25.40.10">
    <property type="entry name" value="Tetratricopeptide repeat domain"/>
    <property type="match status" value="2"/>
</dbReference>
<dbReference type="InterPro" id="IPR029044">
    <property type="entry name" value="Nucleotide-diphossugar_trans"/>
</dbReference>
<dbReference type="PANTHER" id="PTHR43630:SF2">
    <property type="entry name" value="GLYCOSYLTRANSFERASE"/>
    <property type="match status" value="1"/>
</dbReference>
<dbReference type="CDD" id="cd02511">
    <property type="entry name" value="Beta4Glucosyltransferase"/>
    <property type="match status" value="1"/>
</dbReference>
<accession>A0ABW0HQX6</accession>
<feature type="domain" description="Glycosyltransferase 2-like" evidence="2">
    <location>
        <begin position="7"/>
        <end position="127"/>
    </location>
</feature>
<dbReference type="EMBL" id="JBHSMI010000023">
    <property type="protein sequence ID" value="MFC5403514.1"/>
    <property type="molecule type" value="Genomic_DNA"/>
</dbReference>
<keyword evidence="3" id="KW-0808">Transferase</keyword>
<dbReference type="SUPFAM" id="SSF53448">
    <property type="entry name" value="Nucleotide-diphospho-sugar transferases"/>
    <property type="match status" value="1"/>
</dbReference>
<proteinExistence type="predicted"/>
<dbReference type="EC" id="2.4.-.-" evidence="3"/>
<sequence>MRPTIGVHVIARNEEDRLPRCLSSVRFWADRIVIVDTGSTDSTPEIALAHGAEVVRFQWTDDFSAARNVALAHATTDWILAIDADEAIVEGGEKLRTFVAELADSGADCATVEIEHRLGSRLEDAITSYAVRLFRGGERFRYEGRVHEQLVRVERPTGDSGDRVSPLRMTHTGYLPDELARKKTAERNARLLEREIAERPDDPFAAYNLGVSFVQRGKLEQAVEFFEKALGSLQDDAPYGATLARDCAETMLTISSRERAARLLESASSRYPDYPDLHLMLGRMRREEGDWAGAVRAYDAASACNHDCMQAYVCLAGANSYRPETEAGDVWRLLGEPERAAERYAAALRAEPGYGPAWRGWTEARREQGLPYGEIAERMERDLLRGSHIEAIREAANALAIAGGFEEAIKLARAADIGEPHRLIAWLIAAGRLAEASAETRAAFSEKQGDLAGSATGEIAGLGLLAFWGQSLPEPEWLLADYPLAERQVVAALSCAARGESLPGLFAAEELKAPADAIGELALACRLPDIACRLLQAGGWGELAIAQRLYRRGYTRRSAEMLLSLLGSGALDADGLIVLGEILYAKGHCDAAAELFEQALERQPELVKARLGAAACYVRLAHEAAEYALSGNPGNVRLAKQRERLLASEKRMAGLPWRTEWSGADRGNADG</sequence>
<feature type="repeat" description="TPR" evidence="1">
    <location>
        <begin position="573"/>
        <end position="606"/>
    </location>
</feature>
<dbReference type="GO" id="GO:0016757">
    <property type="term" value="F:glycosyltransferase activity"/>
    <property type="evidence" value="ECO:0007669"/>
    <property type="project" value="UniProtKB-KW"/>
</dbReference>
<keyword evidence="3" id="KW-0328">Glycosyltransferase</keyword>
<dbReference type="Proteomes" id="UP001596113">
    <property type="component" value="Unassembled WGS sequence"/>
</dbReference>
<keyword evidence="4" id="KW-1185">Reference proteome</keyword>
<gene>
    <name evidence="3" type="ORF">ACFPOF_12295</name>
</gene>
<name>A0ABW0HQX6_9BACL</name>
<feature type="repeat" description="TPR" evidence="1">
    <location>
        <begin position="203"/>
        <end position="236"/>
    </location>
</feature>
<dbReference type="PANTHER" id="PTHR43630">
    <property type="entry name" value="POLY-BETA-1,6-N-ACETYL-D-GLUCOSAMINE SYNTHASE"/>
    <property type="match status" value="1"/>
</dbReference>
<dbReference type="InterPro" id="IPR011990">
    <property type="entry name" value="TPR-like_helical_dom_sf"/>
</dbReference>
<dbReference type="RefSeq" id="WP_378132931.1">
    <property type="nucleotide sequence ID" value="NZ_JBHSMI010000023.1"/>
</dbReference>